<feature type="signal peptide" evidence="1">
    <location>
        <begin position="1"/>
        <end position="22"/>
    </location>
</feature>
<dbReference type="InterPro" id="IPR011050">
    <property type="entry name" value="Pectin_lyase_fold/virulence"/>
</dbReference>
<feature type="domain" description="Right handed beta helix" evidence="2">
    <location>
        <begin position="340"/>
        <end position="509"/>
    </location>
</feature>
<sequence length="517" mass="53541">MKKYVAILACIVAAVVSVDVRAGVIFSVDTAWQEQFANAVRWSMLGISDDSGTTDNTAALNALPANQPIIADCPHGGYVSFSGNWHWQSGLTIWQQPGCWLKSTITTPADYPIMMPVGTTDTAPIANVQYYGMNFGFVTPTSTVRVMQLWVDHFKFKYFMIDGSGGFAFLRGSDQEIAYGVLRNTVSSPGNPGIRHFGNVPLVTTSPGMRANDWFHNLNFQTGDASFQACQPGNNSATWFYNTSTDGLLYEDSYGESDGSAVILVNAPMPVGQDQYYCKNITYRNIRGYGLWFASVGNSTARTENVMIDGGSFDGSMYSSNLPSLGVGTVPFGGSAATSANTTNVTISNVTMTNVYQDAIEAIGSVTGLTIIGNTLGAPRVGIASPGATIALDGTSSTVIRNNTIVAGNSPAGIALGAGSNVTANAFVANNTITGINNSKAGISIENSSGVSVTGNTIAPASGATSAIGVSLTADPNGTNNALVSGNDASAMPTPIVCASGQGNSVTGNAGVANCAP</sequence>
<reference evidence="3" key="1">
    <citation type="journal article" date="2022" name="ISME J.">
        <title>Identification of active gaseous-alkane degraders at natural gas seeps.</title>
        <authorList>
            <person name="Farhan Ul Haque M."/>
            <person name="Hernandez M."/>
            <person name="Crombie A.T."/>
            <person name="Murrell J.C."/>
        </authorList>
    </citation>
    <scope>NUCLEOTIDE SEQUENCE</scope>
    <source>
        <strain evidence="3">PC2</strain>
    </source>
</reference>
<keyword evidence="1" id="KW-0732">Signal</keyword>
<dbReference type="Gene3D" id="2.160.20.10">
    <property type="entry name" value="Single-stranded right-handed beta-helix, Pectin lyase-like"/>
    <property type="match status" value="1"/>
</dbReference>
<name>A0ABS9Z8V9_9HYPH</name>
<evidence type="ECO:0000313" key="3">
    <source>
        <dbReference type="EMBL" id="MCI4684119.1"/>
    </source>
</evidence>
<dbReference type="SMART" id="SM00710">
    <property type="entry name" value="PbH1"/>
    <property type="match status" value="5"/>
</dbReference>
<gene>
    <name evidence="3" type="ORF">K2U94_15355</name>
</gene>
<dbReference type="Proteomes" id="UP001139104">
    <property type="component" value="Unassembled WGS sequence"/>
</dbReference>
<organism evidence="3 4">
    <name type="scientific">Candidatus Rhodoblastus alkanivorans</name>
    <dbReference type="NCBI Taxonomy" id="2954117"/>
    <lineage>
        <taxon>Bacteria</taxon>
        <taxon>Pseudomonadati</taxon>
        <taxon>Pseudomonadota</taxon>
        <taxon>Alphaproteobacteria</taxon>
        <taxon>Hyphomicrobiales</taxon>
        <taxon>Rhodoblastaceae</taxon>
        <taxon>Rhodoblastus</taxon>
    </lineage>
</organism>
<dbReference type="RefSeq" id="WP_243068029.1">
    <property type="nucleotide sequence ID" value="NZ_JAIVFK010000039.1"/>
</dbReference>
<dbReference type="SUPFAM" id="SSF51126">
    <property type="entry name" value="Pectin lyase-like"/>
    <property type="match status" value="1"/>
</dbReference>
<accession>A0ABS9Z8V9</accession>
<evidence type="ECO:0000259" key="2">
    <source>
        <dbReference type="Pfam" id="PF13229"/>
    </source>
</evidence>
<keyword evidence="4" id="KW-1185">Reference proteome</keyword>
<evidence type="ECO:0000256" key="1">
    <source>
        <dbReference type="SAM" id="SignalP"/>
    </source>
</evidence>
<dbReference type="EMBL" id="JAIVFP010000001">
    <property type="protein sequence ID" value="MCI4684119.1"/>
    <property type="molecule type" value="Genomic_DNA"/>
</dbReference>
<feature type="chain" id="PRO_5046230884" evidence="1">
    <location>
        <begin position="23"/>
        <end position="517"/>
    </location>
</feature>
<dbReference type="InterPro" id="IPR006626">
    <property type="entry name" value="PbH1"/>
</dbReference>
<dbReference type="InterPro" id="IPR012334">
    <property type="entry name" value="Pectin_lyas_fold"/>
</dbReference>
<protein>
    <submittedName>
        <fullName evidence="3">Right-handed parallel beta-helix repeat-containing protein</fullName>
    </submittedName>
</protein>
<comment type="caution">
    <text evidence="3">The sequence shown here is derived from an EMBL/GenBank/DDBJ whole genome shotgun (WGS) entry which is preliminary data.</text>
</comment>
<dbReference type="InterPro" id="IPR039448">
    <property type="entry name" value="Beta_helix"/>
</dbReference>
<proteinExistence type="predicted"/>
<dbReference type="Pfam" id="PF13229">
    <property type="entry name" value="Beta_helix"/>
    <property type="match status" value="1"/>
</dbReference>
<evidence type="ECO:0000313" key="4">
    <source>
        <dbReference type="Proteomes" id="UP001139104"/>
    </source>
</evidence>